<dbReference type="Pfam" id="PF04912">
    <property type="entry name" value="Dynamitin"/>
    <property type="match status" value="2"/>
</dbReference>
<accession>A0A915EL08</accession>
<reference evidence="8" key="1">
    <citation type="submission" date="2022-11" db="UniProtKB">
        <authorList>
            <consortium name="WormBaseParasite"/>
        </authorList>
    </citation>
    <scope>IDENTIFICATION</scope>
</reference>
<dbReference type="WBParaSite" id="jg7425.2">
    <property type="protein sequence ID" value="jg7425.2"/>
    <property type="gene ID" value="jg7425"/>
</dbReference>
<comment type="subcellular location">
    <subcellularLocation>
        <location evidence="1">Cytoplasm</location>
    </subcellularLocation>
</comment>
<dbReference type="AlphaFoldDB" id="A0A915EL08"/>
<dbReference type="GO" id="GO:0005869">
    <property type="term" value="C:dynactin complex"/>
    <property type="evidence" value="ECO:0007669"/>
    <property type="project" value="InterPro"/>
</dbReference>
<keyword evidence="4" id="KW-0243">Dynein</keyword>
<dbReference type="GO" id="GO:0007017">
    <property type="term" value="P:microtubule-based process"/>
    <property type="evidence" value="ECO:0007669"/>
    <property type="project" value="InterPro"/>
</dbReference>
<comment type="similarity">
    <text evidence="2">Belongs to the dynactin subunit 2 family.</text>
</comment>
<feature type="region of interest" description="Disordered" evidence="6">
    <location>
        <begin position="186"/>
        <end position="210"/>
    </location>
</feature>
<proteinExistence type="inferred from homology"/>
<evidence type="ECO:0000313" key="7">
    <source>
        <dbReference type="Proteomes" id="UP000887574"/>
    </source>
</evidence>
<dbReference type="Proteomes" id="UP000887574">
    <property type="component" value="Unplaced"/>
</dbReference>
<keyword evidence="5" id="KW-0175">Coiled coil</keyword>
<evidence type="ECO:0000256" key="3">
    <source>
        <dbReference type="ARBA" id="ARBA00022490"/>
    </source>
</evidence>
<dbReference type="GO" id="GO:0030286">
    <property type="term" value="C:dynein complex"/>
    <property type="evidence" value="ECO:0007669"/>
    <property type="project" value="UniProtKB-KW"/>
</dbReference>
<dbReference type="GO" id="GO:0005737">
    <property type="term" value="C:cytoplasm"/>
    <property type="evidence" value="ECO:0007669"/>
    <property type="project" value="UniProtKB-SubCell"/>
</dbReference>
<evidence type="ECO:0000256" key="6">
    <source>
        <dbReference type="SAM" id="MobiDB-lite"/>
    </source>
</evidence>
<sequence>MSVQKEDVYETDDIPVPEEIEIEEQFEDQAVEKIHVDVEGAIKLFGNRLLNADAVDFSDALNNHRRRKGYRSGHYVLEMLGVENDDKETTEQKFRRLRQEVEELMETVTREKESEQWSASITKADLDDLNDMLKAAVLKKESGDEQATAAPKTDKPPGTEVAGKSAAKSQDIKSLDERIKRIEQAVGGQAKLSPMQKLSELDDKRSKVQSDEMEQKVDKLYQLITQWDVTCSNVPSIVKRLQSLSKLHEQAQEFSSKLNDLCGVKQHLEKKTENHKVMLFELKRETTKFVVELSSKIENLQQRISSLQK</sequence>
<keyword evidence="7" id="KW-1185">Reference proteome</keyword>
<dbReference type="InterPro" id="IPR028133">
    <property type="entry name" value="Dynamitin"/>
</dbReference>
<evidence type="ECO:0000256" key="2">
    <source>
        <dbReference type="ARBA" id="ARBA00006176"/>
    </source>
</evidence>
<evidence type="ECO:0000313" key="8">
    <source>
        <dbReference type="WBParaSite" id="jg7425.2"/>
    </source>
</evidence>
<evidence type="ECO:0000256" key="5">
    <source>
        <dbReference type="SAM" id="Coils"/>
    </source>
</evidence>
<feature type="region of interest" description="Disordered" evidence="6">
    <location>
        <begin position="140"/>
        <end position="173"/>
    </location>
</feature>
<evidence type="ECO:0000256" key="1">
    <source>
        <dbReference type="ARBA" id="ARBA00004496"/>
    </source>
</evidence>
<organism evidence="7 8">
    <name type="scientific">Ditylenchus dipsaci</name>
    <dbReference type="NCBI Taxonomy" id="166011"/>
    <lineage>
        <taxon>Eukaryota</taxon>
        <taxon>Metazoa</taxon>
        <taxon>Ecdysozoa</taxon>
        <taxon>Nematoda</taxon>
        <taxon>Chromadorea</taxon>
        <taxon>Rhabditida</taxon>
        <taxon>Tylenchina</taxon>
        <taxon>Tylenchomorpha</taxon>
        <taxon>Sphaerularioidea</taxon>
        <taxon>Anguinidae</taxon>
        <taxon>Anguininae</taxon>
        <taxon>Ditylenchus</taxon>
    </lineage>
</organism>
<protein>
    <submittedName>
        <fullName evidence="8">Dynactin subunit 2</fullName>
    </submittedName>
</protein>
<feature type="coiled-coil region" evidence="5">
    <location>
        <begin position="87"/>
        <end position="114"/>
    </location>
</feature>
<keyword evidence="3" id="KW-0963">Cytoplasm</keyword>
<feature type="compositionally biased region" description="Basic and acidic residues" evidence="6">
    <location>
        <begin position="199"/>
        <end position="210"/>
    </location>
</feature>
<dbReference type="PANTHER" id="PTHR15346">
    <property type="entry name" value="DYNACTIN SUBUNIT"/>
    <property type="match status" value="1"/>
</dbReference>
<evidence type="ECO:0000256" key="4">
    <source>
        <dbReference type="ARBA" id="ARBA00023017"/>
    </source>
</evidence>
<name>A0A915EL08_9BILA</name>